<evidence type="ECO:0000256" key="1">
    <source>
        <dbReference type="SAM" id="MobiDB-lite"/>
    </source>
</evidence>
<gene>
    <name evidence="2" type="ORF">Tc00.1047053509767.240</name>
</gene>
<dbReference type="PaxDb" id="353153-Q4DSB0"/>
<accession>Q4DSB0</accession>
<name>Q4DSB0_TRYCC</name>
<keyword evidence="3" id="KW-1185">Reference proteome</keyword>
<proteinExistence type="predicted"/>
<protein>
    <submittedName>
        <fullName evidence="2">Uncharacterized protein</fullName>
    </submittedName>
</protein>
<dbReference type="KEGG" id="tcr:509767.240"/>
<feature type="region of interest" description="Disordered" evidence="1">
    <location>
        <begin position="1"/>
        <end position="53"/>
    </location>
</feature>
<feature type="compositionally biased region" description="Basic residues" evidence="1">
    <location>
        <begin position="18"/>
        <end position="27"/>
    </location>
</feature>
<dbReference type="GeneID" id="3549285"/>
<comment type="caution">
    <text evidence="2">The sequence shown here is derived from an EMBL/GenBank/DDBJ whole genome shotgun (WGS) entry which is preliminary data.</text>
</comment>
<dbReference type="InParanoid" id="Q4DSB0"/>
<dbReference type="OMA" id="QEDYRTM"/>
<dbReference type="Proteomes" id="UP000002296">
    <property type="component" value="Unassembled WGS sequence"/>
</dbReference>
<sequence length="140" mass="16428">MSLESPAVARSRRDNTNTHKRRERKRNVSMGVGSHKRSQGEAAFTQTSHAPPLPALLRPQFQVFGEENLNAIDRRLRRGEAERMEEKKIQERCARVRERRNAESQRNIEMIQKRTARHASAAGLVEERRLRAEFRQLCRW</sequence>
<evidence type="ECO:0000313" key="2">
    <source>
        <dbReference type="EMBL" id="EAN95435.1"/>
    </source>
</evidence>
<dbReference type="SMR" id="Q4DSB0"/>
<dbReference type="eggNOG" id="ENOG502SG6T">
    <property type="taxonomic scope" value="Eukaryota"/>
</dbReference>
<reference evidence="2 3" key="1">
    <citation type="journal article" date="2005" name="Science">
        <title>The genome sequence of Trypanosoma cruzi, etiologic agent of Chagas disease.</title>
        <authorList>
            <person name="El-Sayed N.M."/>
            <person name="Myler P.J."/>
            <person name="Bartholomeu D.C."/>
            <person name="Nilsson D."/>
            <person name="Aggarwal G."/>
            <person name="Tran A.N."/>
            <person name="Ghedin E."/>
            <person name="Worthey E.A."/>
            <person name="Delcher A.L."/>
            <person name="Blandin G."/>
            <person name="Westenberger S.J."/>
            <person name="Caler E."/>
            <person name="Cerqueira G.C."/>
            <person name="Branche C."/>
            <person name="Haas B."/>
            <person name="Anupama A."/>
            <person name="Arner E."/>
            <person name="Aslund L."/>
            <person name="Attipoe P."/>
            <person name="Bontempi E."/>
            <person name="Bringaud F."/>
            <person name="Burton P."/>
            <person name="Cadag E."/>
            <person name="Campbell D.A."/>
            <person name="Carrington M."/>
            <person name="Crabtree J."/>
            <person name="Darban H."/>
            <person name="da Silveira J.F."/>
            <person name="de Jong P."/>
            <person name="Edwards K."/>
            <person name="Englund P.T."/>
            <person name="Fazelina G."/>
            <person name="Feldblyum T."/>
            <person name="Ferella M."/>
            <person name="Frasch A.C."/>
            <person name="Gull K."/>
            <person name="Horn D."/>
            <person name="Hou L."/>
            <person name="Huang Y."/>
            <person name="Kindlund E."/>
            <person name="Klingbeil M."/>
            <person name="Kluge S."/>
            <person name="Koo H."/>
            <person name="Lacerda D."/>
            <person name="Levin M.J."/>
            <person name="Lorenzi H."/>
            <person name="Louie T."/>
            <person name="Machado C.R."/>
            <person name="McCulloch R."/>
            <person name="McKenna A."/>
            <person name="Mizuno Y."/>
            <person name="Mottram J.C."/>
            <person name="Nelson S."/>
            <person name="Ochaya S."/>
            <person name="Osoegawa K."/>
            <person name="Pai G."/>
            <person name="Parsons M."/>
            <person name="Pentony M."/>
            <person name="Pettersson U."/>
            <person name="Pop M."/>
            <person name="Ramirez J.L."/>
            <person name="Rinta J."/>
            <person name="Robertson L."/>
            <person name="Salzberg S.L."/>
            <person name="Sanchez D.O."/>
            <person name="Seyler A."/>
            <person name="Sharma R."/>
            <person name="Shetty J."/>
            <person name="Simpson A.J."/>
            <person name="Sisk E."/>
            <person name="Tammi M.T."/>
            <person name="Tarleton R."/>
            <person name="Teixeira S."/>
            <person name="Van Aken S."/>
            <person name="Vogt C."/>
            <person name="Ward P.N."/>
            <person name="Wickstead B."/>
            <person name="Wortman J."/>
            <person name="White O."/>
            <person name="Fraser C.M."/>
            <person name="Stuart K.D."/>
            <person name="Andersson B."/>
        </authorList>
    </citation>
    <scope>NUCLEOTIDE SEQUENCE [LARGE SCALE GENOMIC DNA]</scope>
    <source>
        <strain evidence="2 3">CL Brener</strain>
    </source>
</reference>
<evidence type="ECO:0000313" key="3">
    <source>
        <dbReference type="Proteomes" id="UP000002296"/>
    </source>
</evidence>
<organism evidence="2 3">
    <name type="scientific">Trypanosoma cruzi (strain CL Brener)</name>
    <dbReference type="NCBI Taxonomy" id="353153"/>
    <lineage>
        <taxon>Eukaryota</taxon>
        <taxon>Discoba</taxon>
        <taxon>Euglenozoa</taxon>
        <taxon>Kinetoplastea</taxon>
        <taxon>Metakinetoplastina</taxon>
        <taxon>Trypanosomatida</taxon>
        <taxon>Trypanosomatidae</taxon>
        <taxon>Trypanosoma</taxon>
        <taxon>Schizotrypanum</taxon>
    </lineage>
</organism>
<dbReference type="EMBL" id="AAHK01000214">
    <property type="protein sequence ID" value="EAN95435.1"/>
    <property type="molecule type" value="Genomic_DNA"/>
</dbReference>
<dbReference type="AlphaFoldDB" id="Q4DSB0"/>
<dbReference type="RefSeq" id="XP_817286.1">
    <property type="nucleotide sequence ID" value="XM_812193.1"/>
</dbReference>